<dbReference type="AlphaFoldDB" id="A0A195F2Y2"/>
<protein>
    <submittedName>
        <fullName evidence="6">THO complex subunit 7 like protein</fullName>
    </submittedName>
</protein>
<evidence type="ECO:0000313" key="6">
    <source>
        <dbReference type="EMBL" id="KYN34537.1"/>
    </source>
</evidence>
<dbReference type="GO" id="GO:0000445">
    <property type="term" value="C:THO complex part of transcription export complex"/>
    <property type="evidence" value="ECO:0007669"/>
    <property type="project" value="InterPro"/>
</dbReference>
<evidence type="ECO:0000256" key="2">
    <source>
        <dbReference type="ARBA" id="ARBA00023242"/>
    </source>
</evidence>
<feature type="coiled-coil region" evidence="3">
    <location>
        <begin position="72"/>
        <end position="106"/>
    </location>
</feature>
<dbReference type="GO" id="GO:0097542">
    <property type="term" value="C:ciliary tip"/>
    <property type="evidence" value="ECO:0007669"/>
    <property type="project" value="TreeGrafter"/>
</dbReference>
<dbReference type="Pfam" id="PF23138">
    <property type="entry name" value="CTLH_Armc9"/>
    <property type="match status" value="1"/>
</dbReference>
<dbReference type="InterPro" id="IPR048959">
    <property type="entry name" value="ARMC9_ARM_dom"/>
</dbReference>
<evidence type="ECO:0000259" key="4">
    <source>
        <dbReference type="Pfam" id="PF21050"/>
    </source>
</evidence>
<feature type="coiled-coil region" evidence="3">
    <location>
        <begin position="332"/>
        <end position="359"/>
    </location>
</feature>
<dbReference type="InterPro" id="IPR056327">
    <property type="entry name" value="ARMC9_CTLH-like_dom"/>
</dbReference>
<dbReference type="PANTHER" id="PTHR14881">
    <property type="entry name" value="LISH DOMAIN-CONTAINING PROTEIN ARMC9"/>
    <property type="match status" value="1"/>
</dbReference>
<dbReference type="Pfam" id="PF21050">
    <property type="entry name" value="ARMC9_ARM"/>
    <property type="match status" value="1"/>
</dbReference>
<dbReference type="PROSITE" id="PS50896">
    <property type="entry name" value="LISH"/>
    <property type="match status" value="1"/>
</dbReference>
<evidence type="ECO:0000259" key="5">
    <source>
        <dbReference type="Pfam" id="PF23138"/>
    </source>
</evidence>
<dbReference type="GO" id="GO:0060271">
    <property type="term" value="P:cilium assembly"/>
    <property type="evidence" value="ECO:0007669"/>
    <property type="project" value="InterPro"/>
</dbReference>
<feature type="domain" description="LisH" evidence="4">
    <location>
        <begin position="805"/>
        <end position="923"/>
    </location>
</feature>
<reference evidence="6 7" key="1">
    <citation type="submission" date="2016-03" db="EMBL/GenBank/DDBJ databases">
        <title>Trachymyrmex septentrionalis WGS genome.</title>
        <authorList>
            <person name="Nygaard S."/>
            <person name="Hu H."/>
            <person name="Boomsma J."/>
            <person name="Zhang G."/>
        </authorList>
    </citation>
    <scope>NUCLEOTIDE SEQUENCE [LARGE SCALE GENOMIC DNA]</scope>
    <source>
        <strain evidence="6">Tsep2-gDNA-1</strain>
        <tissue evidence="6">Whole body</tissue>
    </source>
</reference>
<accession>A0A195F2Y2</accession>
<dbReference type="STRING" id="34720.A0A195F2Y2"/>
<dbReference type="InterPro" id="IPR040369">
    <property type="entry name" value="ARMC9"/>
</dbReference>
<evidence type="ECO:0000256" key="3">
    <source>
        <dbReference type="SAM" id="Coils"/>
    </source>
</evidence>
<gene>
    <name evidence="6" type="ORF">ALC56_11025</name>
</gene>
<keyword evidence="7" id="KW-1185">Reference proteome</keyword>
<keyword evidence="2" id="KW-0539">Nucleus</keyword>
<dbReference type="Proteomes" id="UP000078541">
    <property type="component" value="Unassembled WGS sequence"/>
</dbReference>
<dbReference type="EMBL" id="KQ981856">
    <property type="protein sequence ID" value="KYN34537.1"/>
    <property type="molecule type" value="Genomic_DNA"/>
</dbReference>
<evidence type="ECO:0000256" key="1">
    <source>
        <dbReference type="ARBA" id="ARBA00004123"/>
    </source>
</evidence>
<comment type="subcellular location">
    <subcellularLocation>
        <location evidence="1">Nucleus</location>
    </subcellularLocation>
</comment>
<dbReference type="PANTHER" id="PTHR14881:SF4">
    <property type="entry name" value="LISH DOMAIN-CONTAINING PROTEIN ARMC9"/>
    <property type="match status" value="1"/>
</dbReference>
<sequence>ILEEVIRRRLLIDGDGTGDDRRINMLLKSFIKWINSSDVDNTLHERMLSQLAQCEFAQKKSRLVSNMSREELKSYEELSKEIEVQIEKAKEDIEKTKAELQDAKRVRKNRIEYDVLAKVINEQPDRLETHIKLETLQQELGALKEKSEQLEHKLEMRRKQFHVLISSIHSLQGMLDEGDEEVMEFYSSLFIMMILLGRIKNQMADKNIEAIHKFLLDHNFESTAEALIQEASKMGFQTLEYKLGEVTDPYVQLIQCYNTGDYSTFFQLWNNLFSSSIKQCEEYKKLTFYLHVYFAVLPKRKLHTNQYKKYDLPSETNTLKLSSIENDLLEKCKESKNIINNKQNNAVEIEQNINSSMKQLQDYLDGDGKELEYDTELQPFYALPFIEDLYTNTYFSKMLEQHWADELLKNLHSFITRHRQVSKLELNLDNINSNKTQLQNLVQVHTTMPATKTIVMESDVAQNKTKKIKNNIPIVPNDRDLPIFLDHDEEQYCFSNKTNLKSKSTQTHITGSQITMNNLPEDIINPEESVSRLLKMHKSDKRLIQYNRELVVTKSHLCSIHTNYEKLKMRFHKLHADYHKLIDVAGELTMALENSVKGQDVDIQRTLEICMKIFPDLFNQNIRETSYPSLLQLDRIDVKAITLPKLDVTAVPISPKLLDYKKIKLHLINGDVKTKLLLLQALRWKITLVQSAEQDEILHEYISRDLLGLHGQIASDNGKSILPCLLTAGEAYARHLLQQFTARLLNTLASFRCGRDYLSVGSSVINVTFACLDNNYADGVDPFACDMMVAMLQKLSLRRQQRIYMIESGLLEWLINHLHDKCRIISLYRLEYATALLMNLSLHRLAQARASKISSLLMSTLIVLLSIDHTSSLPYINGALNNFLNNPVINEEARKIKRSNISEYLGNNQKSTEIRKHLDHVLRIQRCENVNTPQNDETGDDDNEDLDVLESELDENDPLQNYIGELNGETLLAMCYSVSSKISQDTVNTDTTLQQISTLNSIDFYGNQHKNHVCNKHPSYHTLRNYVCLTANLILYNNNIYDRYNIKVEKEILPKESYTKQAIFTKLSDLSNFSLKEQQIVTNGTKKSFSTHKVQNIAKKIVDTESSLIMRYNNQPCKKQEKNITVLKNIIWPANAIRKNNRYEFDYDKQFRTEISIYRDSSETAVTSSTVLVPGRENGQAEIQEKFSSIASLIIYRNSNNCNNNIINDISWKNDPELAKEEEAFLAKPKLSRTPP</sequence>
<dbReference type="GO" id="GO:0006397">
    <property type="term" value="P:mRNA processing"/>
    <property type="evidence" value="ECO:0007669"/>
    <property type="project" value="InterPro"/>
</dbReference>
<feature type="non-terminal residue" evidence="6">
    <location>
        <position position="1"/>
    </location>
</feature>
<proteinExistence type="predicted"/>
<keyword evidence="3" id="KW-0175">Coiled coil</keyword>
<feature type="domain" description="ARMC9 CTLH-like" evidence="5">
    <location>
        <begin position="251"/>
        <end position="418"/>
    </location>
</feature>
<evidence type="ECO:0000313" key="7">
    <source>
        <dbReference type="Proteomes" id="UP000078541"/>
    </source>
</evidence>
<dbReference type="Pfam" id="PF05615">
    <property type="entry name" value="THOC7"/>
    <property type="match status" value="1"/>
</dbReference>
<dbReference type="GO" id="GO:0005814">
    <property type="term" value="C:centriole"/>
    <property type="evidence" value="ECO:0007669"/>
    <property type="project" value="TreeGrafter"/>
</dbReference>
<name>A0A195F2Y2_9HYME</name>
<dbReference type="GO" id="GO:0036064">
    <property type="term" value="C:ciliary basal body"/>
    <property type="evidence" value="ECO:0007669"/>
    <property type="project" value="InterPro"/>
</dbReference>
<dbReference type="InterPro" id="IPR008501">
    <property type="entry name" value="THOC7/Mft1"/>
</dbReference>
<feature type="coiled-coil region" evidence="3">
    <location>
        <begin position="133"/>
        <end position="160"/>
    </location>
</feature>
<organism evidence="6 7">
    <name type="scientific">Trachymyrmex septentrionalis</name>
    <dbReference type="NCBI Taxonomy" id="34720"/>
    <lineage>
        <taxon>Eukaryota</taxon>
        <taxon>Metazoa</taxon>
        <taxon>Ecdysozoa</taxon>
        <taxon>Arthropoda</taxon>
        <taxon>Hexapoda</taxon>
        <taxon>Insecta</taxon>
        <taxon>Pterygota</taxon>
        <taxon>Neoptera</taxon>
        <taxon>Endopterygota</taxon>
        <taxon>Hymenoptera</taxon>
        <taxon>Apocrita</taxon>
        <taxon>Aculeata</taxon>
        <taxon>Formicoidea</taxon>
        <taxon>Formicidae</taxon>
        <taxon>Myrmicinae</taxon>
        <taxon>Trachymyrmex</taxon>
    </lineage>
</organism>
<dbReference type="InterPro" id="IPR006594">
    <property type="entry name" value="LisH"/>
</dbReference>